<organism evidence="1 2">
    <name type="scientific">Plebeiibacterium sediminum</name>
    <dbReference type="NCBI Taxonomy" id="2992112"/>
    <lineage>
        <taxon>Bacteria</taxon>
        <taxon>Pseudomonadati</taxon>
        <taxon>Bacteroidota</taxon>
        <taxon>Bacteroidia</taxon>
        <taxon>Marinilabiliales</taxon>
        <taxon>Marinilabiliaceae</taxon>
        <taxon>Plebeiibacterium</taxon>
    </lineage>
</organism>
<reference evidence="1" key="1">
    <citation type="submission" date="2022-10" db="EMBL/GenBank/DDBJ databases">
        <authorList>
            <person name="Yu W.X."/>
        </authorList>
    </citation>
    <scope>NUCLEOTIDE SEQUENCE</scope>
    <source>
        <strain evidence="1">AAT</strain>
    </source>
</reference>
<name>A0AAE3M2I4_9BACT</name>
<proteinExistence type="predicted"/>
<comment type="caution">
    <text evidence="1">The sequence shown here is derived from an EMBL/GenBank/DDBJ whole genome shotgun (WGS) entry which is preliminary data.</text>
</comment>
<evidence type="ECO:0000313" key="2">
    <source>
        <dbReference type="Proteomes" id="UP001209229"/>
    </source>
</evidence>
<accession>A0AAE3M2I4</accession>
<evidence type="ECO:0000313" key="1">
    <source>
        <dbReference type="EMBL" id="MCW3785918.1"/>
    </source>
</evidence>
<gene>
    <name evidence="1" type="ORF">OM075_05535</name>
</gene>
<sequence>MKNIYSVILIFLFLGIETILNAQTTWYLKNTGNWNVATNWTQDPAAAITVPSGGGVPSENDNIVIPSGKTVTLSANVTTSLGTVSIYGDLDMATFTINGISMLKGNGRLLMADDHYPIIGDDSDFVTKGRGEGTVVFYGSSGITLSNGSANFFNVEVNLPDEDSEVRVDRNIDINGSLNVKSGRFKIGQTAGVQRIVNVFGDINVFSGARLTEGGTGNFHWLNVYGDFTNNGLVDFARQPQYTESTGGAVKLRFRGTTDNVMVINGRTDVYRLFIDKGTDKTYKVAVNAISDNLFNLYGPVSGDTSDAEDGGEGWQRLPIVIENGTLELGAGITIGRLGESISGAEPNEFSIPSTGSLWVNGATVSTSSGSGGWRGLSLFGTLKVSSGSLITPAGTGGIAFGTQSGLAPEINVEGGDLYLTQIRNYYTGNLFSYVQSGGEVHFFARPDNTALPTFYMEQSTFAFNMSGGQITFAAANNHWQGDFYIAVADENYSFTGGTVEVQTLSTGTFDIYSVQPLYNLSIVQGVGTDNVRIIDQYGGVGNPSYLKILNDLTVGSGAIFDDSGYDVTVGGDFNIAGTYTQAGALTFDGNQDGVINNLTGGTLNFGSGLTINKDRHPSSGNYYTMSVAGNNISVTGNVDIERGGLDVVDYWPTVSGNVIISDGDLTSSGIGGLVLTGSDPVPVLQGKLGKEFNFGNIRLNNGNSGMSLATDVNVEDFEFVSGGSGKVNMGTHNLTVTGSVTNASSTQYFYTAGNASDGGLTLGFTVPNSNSTLVMR</sequence>
<dbReference type="AlphaFoldDB" id="A0AAE3M2I4"/>
<keyword evidence="2" id="KW-1185">Reference proteome</keyword>
<dbReference type="Proteomes" id="UP001209229">
    <property type="component" value="Unassembled WGS sequence"/>
</dbReference>
<dbReference type="RefSeq" id="WP_301189489.1">
    <property type="nucleotide sequence ID" value="NZ_JAPDPJ010000007.1"/>
</dbReference>
<protein>
    <submittedName>
        <fullName evidence="1">G8 domain-containing protein</fullName>
    </submittedName>
</protein>
<dbReference type="EMBL" id="JAPDPJ010000007">
    <property type="protein sequence ID" value="MCW3785918.1"/>
    <property type="molecule type" value="Genomic_DNA"/>
</dbReference>